<dbReference type="InterPro" id="IPR036179">
    <property type="entry name" value="Ig-like_dom_sf"/>
</dbReference>
<protein>
    <recommendedName>
        <fullName evidence="2">Ig-like domain-containing protein</fullName>
    </recommendedName>
</protein>
<dbReference type="InterPro" id="IPR007110">
    <property type="entry name" value="Ig-like_dom"/>
</dbReference>
<keyword evidence="1" id="KW-0472">Membrane</keyword>
<organism evidence="3 4">
    <name type="scientific">Sinocyclocheilus anshuiensis</name>
    <dbReference type="NCBI Taxonomy" id="1608454"/>
    <lineage>
        <taxon>Eukaryota</taxon>
        <taxon>Metazoa</taxon>
        <taxon>Chordata</taxon>
        <taxon>Craniata</taxon>
        <taxon>Vertebrata</taxon>
        <taxon>Euteleostomi</taxon>
        <taxon>Actinopterygii</taxon>
        <taxon>Neopterygii</taxon>
        <taxon>Teleostei</taxon>
        <taxon>Ostariophysi</taxon>
        <taxon>Cypriniformes</taxon>
        <taxon>Cyprinidae</taxon>
        <taxon>Cyprininae</taxon>
        <taxon>Sinocyclocheilus</taxon>
    </lineage>
</organism>
<dbReference type="PANTHER" id="PTHR21063">
    <property type="entry name" value="LFA-3"/>
    <property type="match status" value="1"/>
</dbReference>
<dbReference type="FunFam" id="2.60.40.10:FF:002431">
    <property type="entry name" value="Si:ch211-222k6.3"/>
    <property type="match status" value="1"/>
</dbReference>
<dbReference type="AlphaFoldDB" id="A0A671Q7P2"/>
<dbReference type="Proteomes" id="UP000472260">
    <property type="component" value="Unassembled WGS sequence"/>
</dbReference>
<keyword evidence="4" id="KW-1185">Reference proteome</keyword>
<dbReference type="InterPro" id="IPR013783">
    <property type="entry name" value="Ig-like_fold"/>
</dbReference>
<feature type="transmembrane region" description="Helical" evidence="1">
    <location>
        <begin position="255"/>
        <end position="277"/>
    </location>
</feature>
<reference evidence="3" key="1">
    <citation type="submission" date="2025-08" db="UniProtKB">
        <authorList>
            <consortium name="Ensembl"/>
        </authorList>
    </citation>
    <scope>IDENTIFICATION</scope>
</reference>
<dbReference type="SUPFAM" id="SSF48726">
    <property type="entry name" value="Immunoglobulin"/>
    <property type="match status" value="2"/>
</dbReference>
<evidence type="ECO:0000313" key="3">
    <source>
        <dbReference type="Ensembl" id="ENSSANP00000064511.1"/>
    </source>
</evidence>
<dbReference type="PANTHER" id="PTHR21063:SF4">
    <property type="entry name" value="CD48 ANTIGEN-RELATED"/>
    <property type="match status" value="1"/>
</dbReference>
<evidence type="ECO:0000256" key="1">
    <source>
        <dbReference type="SAM" id="Phobius"/>
    </source>
</evidence>
<dbReference type="PROSITE" id="PS50835">
    <property type="entry name" value="IG_LIKE"/>
    <property type="match status" value="1"/>
</dbReference>
<evidence type="ECO:0000259" key="2">
    <source>
        <dbReference type="PROSITE" id="PS50835"/>
    </source>
</evidence>
<keyword evidence="1" id="KW-1133">Transmembrane helix</keyword>
<reference evidence="3" key="2">
    <citation type="submission" date="2025-09" db="UniProtKB">
        <authorList>
            <consortium name="Ensembl"/>
        </authorList>
    </citation>
    <scope>IDENTIFICATION</scope>
</reference>
<name>A0A671Q7P2_9TELE</name>
<keyword evidence="1" id="KW-0812">Transmembrane</keyword>
<proteinExistence type="predicted"/>
<evidence type="ECO:0000313" key="4">
    <source>
        <dbReference type="Proteomes" id="UP000472260"/>
    </source>
</evidence>
<sequence length="296" mass="32481">MRLFCSVCLCAFGVETDEMKSVSVMEGDSITLQTDTEIKKDDLILWRFGAEDSPMAEVNRSAQIISVSESTKGFKDRLHLDPQTGSLTVRNIRTDHSGIYKTQIIGNKMIRKTFNVTVYARLPVPVISRDCCSSSPSSSSSCSLVCSVVNVGHVTLSWYKGNSLLSSISVSDLSSSVSLHLEVEYQDNNTYSCVLNNPISNQTQHLDIGELCQIHSGNISVYLCKSAAYYQSFCVYCSFIPSDSECVCCCDTTKAVIQLVISALVGVATVVVLGFEITSRKSDQKRQTRRSTSALH</sequence>
<accession>A0A671Q7P2</accession>
<dbReference type="Ensembl" id="ENSSANT00000068581.1">
    <property type="protein sequence ID" value="ENSSANP00000064511.1"/>
    <property type="gene ID" value="ENSSANG00000032165.1"/>
</dbReference>
<dbReference type="Gene3D" id="2.60.40.10">
    <property type="entry name" value="Immunoglobulins"/>
    <property type="match status" value="2"/>
</dbReference>
<feature type="domain" description="Ig-like" evidence="2">
    <location>
        <begin position="125"/>
        <end position="209"/>
    </location>
</feature>